<dbReference type="Pfam" id="PF13407">
    <property type="entry name" value="Peripla_BP_4"/>
    <property type="match status" value="1"/>
</dbReference>
<keyword evidence="2" id="KW-0238">DNA-binding</keyword>
<evidence type="ECO:0000259" key="4">
    <source>
        <dbReference type="PROSITE" id="PS50932"/>
    </source>
</evidence>
<organism evidence="5 6">
    <name type="scientific">Pedobacter insulae</name>
    <dbReference type="NCBI Taxonomy" id="414048"/>
    <lineage>
        <taxon>Bacteria</taxon>
        <taxon>Pseudomonadati</taxon>
        <taxon>Bacteroidota</taxon>
        <taxon>Sphingobacteriia</taxon>
        <taxon>Sphingobacteriales</taxon>
        <taxon>Sphingobacteriaceae</taxon>
        <taxon>Pedobacter</taxon>
    </lineage>
</organism>
<dbReference type="CDD" id="cd01392">
    <property type="entry name" value="HTH_LacI"/>
    <property type="match status" value="1"/>
</dbReference>
<name>A0A1I2ZMR1_9SPHI</name>
<keyword evidence="3" id="KW-0804">Transcription</keyword>
<dbReference type="STRING" id="414048.SAMN04489864_110144"/>
<dbReference type="GO" id="GO:0000976">
    <property type="term" value="F:transcription cis-regulatory region binding"/>
    <property type="evidence" value="ECO:0007669"/>
    <property type="project" value="TreeGrafter"/>
</dbReference>
<protein>
    <submittedName>
        <fullName evidence="5">Transcriptional regulator, LacI family</fullName>
    </submittedName>
</protein>
<gene>
    <name evidence="5" type="ORF">SAMN04489864_110144</name>
</gene>
<accession>A0A1I2ZMR1</accession>
<evidence type="ECO:0000256" key="1">
    <source>
        <dbReference type="ARBA" id="ARBA00023015"/>
    </source>
</evidence>
<keyword evidence="1" id="KW-0805">Transcription regulation</keyword>
<feature type="domain" description="HTH lacI-type" evidence="4">
    <location>
        <begin position="5"/>
        <end position="62"/>
    </location>
</feature>
<dbReference type="SUPFAM" id="SSF47413">
    <property type="entry name" value="lambda repressor-like DNA-binding domains"/>
    <property type="match status" value="1"/>
</dbReference>
<dbReference type="Proteomes" id="UP000199666">
    <property type="component" value="Unassembled WGS sequence"/>
</dbReference>
<dbReference type="Gene3D" id="1.10.260.40">
    <property type="entry name" value="lambda repressor-like DNA-binding domains"/>
    <property type="match status" value="1"/>
</dbReference>
<evidence type="ECO:0000313" key="6">
    <source>
        <dbReference type="Proteomes" id="UP000199666"/>
    </source>
</evidence>
<dbReference type="GO" id="GO:0003700">
    <property type="term" value="F:DNA-binding transcription factor activity"/>
    <property type="evidence" value="ECO:0007669"/>
    <property type="project" value="TreeGrafter"/>
</dbReference>
<dbReference type="InterPro" id="IPR028082">
    <property type="entry name" value="Peripla_BP_I"/>
</dbReference>
<dbReference type="SMART" id="SM00354">
    <property type="entry name" value="HTH_LACI"/>
    <property type="match status" value="1"/>
</dbReference>
<keyword evidence="6" id="KW-1185">Reference proteome</keyword>
<reference evidence="5 6" key="1">
    <citation type="submission" date="2016-10" db="EMBL/GenBank/DDBJ databases">
        <authorList>
            <person name="de Groot N.N."/>
        </authorList>
    </citation>
    <scope>NUCLEOTIDE SEQUENCE [LARGE SCALE GENOMIC DNA]</scope>
    <source>
        <strain evidence="5 6">DSM 18684</strain>
    </source>
</reference>
<dbReference type="PANTHER" id="PTHR30146">
    <property type="entry name" value="LACI-RELATED TRANSCRIPTIONAL REPRESSOR"/>
    <property type="match status" value="1"/>
</dbReference>
<dbReference type="InterPro" id="IPR000843">
    <property type="entry name" value="HTH_LacI"/>
</dbReference>
<dbReference type="InterPro" id="IPR025997">
    <property type="entry name" value="SBP_2_dom"/>
</dbReference>
<evidence type="ECO:0000256" key="2">
    <source>
        <dbReference type="ARBA" id="ARBA00023125"/>
    </source>
</evidence>
<dbReference type="PANTHER" id="PTHR30146:SF109">
    <property type="entry name" value="HTH-TYPE TRANSCRIPTIONAL REGULATOR GALS"/>
    <property type="match status" value="1"/>
</dbReference>
<dbReference type="RefSeq" id="WP_090996676.1">
    <property type="nucleotide sequence ID" value="NZ_FOPP01000010.1"/>
</dbReference>
<dbReference type="EMBL" id="FOPP01000010">
    <property type="protein sequence ID" value="SFH38906.1"/>
    <property type="molecule type" value="Genomic_DNA"/>
</dbReference>
<dbReference type="PROSITE" id="PS50932">
    <property type="entry name" value="HTH_LACI_2"/>
    <property type="match status" value="1"/>
</dbReference>
<dbReference type="SUPFAM" id="SSF53822">
    <property type="entry name" value="Periplasmic binding protein-like I"/>
    <property type="match status" value="1"/>
</dbReference>
<sequence>MKKTLSIKDIALEAGVSITTVSFILNGKAKEKAISDFVTKKVEKIIEDSGYKPNQLARSLRTGNSNIIGLIVEDISNPFFAAIAKMIEYKAYKKGYKIIYSSTENEVAKAQDLINMFKSRKVDAYIISPIKGIEDDIKALINDHKTVVLFDRDLAGLNIDYVGVDHFKASCDATLALVEGGRKNIALVTIDLDVKQITDRQAGYREVLEKHKLFKEELILKIPFSQSEAETEQQMKELFSQNKVDAVLFATNYLAISGLMVLRTLAVKRDKDFEVIAYDDHIVFELLTPQVSAVQQPLEAIADKIIDLVLSRLSTKEKKLPQQVIFPAKLILRKNT</sequence>
<dbReference type="OrthoDB" id="9803256at2"/>
<evidence type="ECO:0000256" key="3">
    <source>
        <dbReference type="ARBA" id="ARBA00023163"/>
    </source>
</evidence>
<evidence type="ECO:0000313" key="5">
    <source>
        <dbReference type="EMBL" id="SFH38906.1"/>
    </source>
</evidence>
<dbReference type="InterPro" id="IPR010982">
    <property type="entry name" value="Lambda_DNA-bd_dom_sf"/>
</dbReference>
<dbReference type="AlphaFoldDB" id="A0A1I2ZMR1"/>
<dbReference type="Gene3D" id="3.40.50.2300">
    <property type="match status" value="2"/>
</dbReference>
<dbReference type="PROSITE" id="PS00356">
    <property type="entry name" value="HTH_LACI_1"/>
    <property type="match status" value="1"/>
</dbReference>
<dbReference type="Pfam" id="PF00356">
    <property type="entry name" value="LacI"/>
    <property type="match status" value="1"/>
</dbReference>
<proteinExistence type="predicted"/>